<proteinExistence type="predicted"/>
<evidence type="ECO:0000313" key="2">
    <source>
        <dbReference type="EMBL" id="KAG6948472.1"/>
    </source>
</evidence>
<feature type="region of interest" description="Disordered" evidence="1">
    <location>
        <begin position="1"/>
        <end position="52"/>
    </location>
</feature>
<accession>A0A8J5I632</accession>
<feature type="compositionally biased region" description="Acidic residues" evidence="1">
    <location>
        <begin position="116"/>
        <end position="136"/>
    </location>
</feature>
<feature type="compositionally biased region" description="Polar residues" evidence="1">
    <location>
        <begin position="34"/>
        <end position="46"/>
    </location>
</feature>
<gene>
    <name evidence="2" type="ORF">JG688_00015072</name>
</gene>
<comment type="caution">
    <text evidence="2">The sequence shown here is derived from an EMBL/GenBank/DDBJ whole genome shotgun (WGS) entry which is preliminary data.</text>
</comment>
<sequence>MTSPILEPDGTEASSTAERGELAATSDCRAAGSESPTQHATTSGANSEKFVRAATQQGMQLLTCASANTIVDRRFPSDAGEEMKDDSGAPDHTDEDEINRIEETEDPREFARFESDAESDDGDDDESSLDDAEDVDVQLPIPTEMQFGSQFISDIGGLENIASGAVPDEVLKKMGVDGWTDTVTHT</sequence>
<evidence type="ECO:0000313" key="3">
    <source>
        <dbReference type="Proteomes" id="UP000709295"/>
    </source>
</evidence>
<dbReference type="Proteomes" id="UP000709295">
    <property type="component" value="Unassembled WGS sequence"/>
</dbReference>
<feature type="compositionally biased region" description="Basic and acidic residues" evidence="1">
    <location>
        <begin position="71"/>
        <end position="115"/>
    </location>
</feature>
<organism evidence="2 3">
    <name type="scientific">Phytophthora aleatoria</name>
    <dbReference type="NCBI Taxonomy" id="2496075"/>
    <lineage>
        <taxon>Eukaryota</taxon>
        <taxon>Sar</taxon>
        <taxon>Stramenopiles</taxon>
        <taxon>Oomycota</taxon>
        <taxon>Peronosporomycetes</taxon>
        <taxon>Peronosporales</taxon>
        <taxon>Peronosporaceae</taxon>
        <taxon>Phytophthora</taxon>
    </lineage>
</organism>
<dbReference type="AlphaFoldDB" id="A0A8J5I632"/>
<feature type="region of interest" description="Disordered" evidence="1">
    <location>
        <begin position="65"/>
        <end position="137"/>
    </location>
</feature>
<name>A0A8J5I632_9STRA</name>
<feature type="non-terminal residue" evidence="2">
    <location>
        <position position="1"/>
    </location>
</feature>
<evidence type="ECO:0000256" key="1">
    <source>
        <dbReference type="SAM" id="MobiDB-lite"/>
    </source>
</evidence>
<reference evidence="2" key="1">
    <citation type="submission" date="2021-01" db="EMBL/GenBank/DDBJ databases">
        <title>Phytophthora aleatoria, a newly-described species from Pinus radiata is distinct from Phytophthora cactorum isolates based on comparative genomics.</title>
        <authorList>
            <person name="Mcdougal R."/>
            <person name="Panda P."/>
            <person name="Williams N."/>
            <person name="Studholme D.J."/>
        </authorList>
    </citation>
    <scope>NUCLEOTIDE SEQUENCE</scope>
    <source>
        <strain evidence="2">NZFS 4037</strain>
    </source>
</reference>
<dbReference type="EMBL" id="JAENGY010001554">
    <property type="protein sequence ID" value="KAG6948472.1"/>
    <property type="molecule type" value="Genomic_DNA"/>
</dbReference>
<keyword evidence="3" id="KW-1185">Reference proteome</keyword>
<protein>
    <submittedName>
        <fullName evidence="2">Uncharacterized protein</fullName>
    </submittedName>
</protein>